<feature type="transmembrane region" description="Helical" evidence="1">
    <location>
        <begin position="268"/>
        <end position="288"/>
    </location>
</feature>
<dbReference type="SMART" id="SM00014">
    <property type="entry name" value="acidPPc"/>
    <property type="match status" value="1"/>
</dbReference>
<feature type="transmembrane region" description="Helical" evidence="1">
    <location>
        <begin position="173"/>
        <end position="192"/>
    </location>
</feature>
<name>A0A7Z0A8W6_9MICO</name>
<evidence type="ECO:0000256" key="1">
    <source>
        <dbReference type="SAM" id="Phobius"/>
    </source>
</evidence>
<dbReference type="Gene3D" id="1.20.144.10">
    <property type="entry name" value="Phosphatidic acid phosphatase type 2/haloperoxidase"/>
    <property type="match status" value="1"/>
</dbReference>
<dbReference type="AlphaFoldDB" id="A0A7Z0A8W6"/>
<dbReference type="InterPro" id="IPR036938">
    <property type="entry name" value="PAP2/HPO_sf"/>
</dbReference>
<dbReference type="Proteomes" id="UP000539111">
    <property type="component" value="Unassembled WGS sequence"/>
</dbReference>
<feature type="transmembrane region" description="Helical" evidence="1">
    <location>
        <begin position="227"/>
        <end position="247"/>
    </location>
</feature>
<feature type="transmembrane region" description="Helical" evidence="1">
    <location>
        <begin position="199"/>
        <end position="221"/>
    </location>
</feature>
<dbReference type="InterPro" id="IPR000326">
    <property type="entry name" value="PAP2/HPO"/>
</dbReference>
<dbReference type="RefSeq" id="WP_179424624.1">
    <property type="nucleotide sequence ID" value="NZ_JACBZP010000001.1"/>
</dbReference>
<dbReference type="EMBL" id="JACBZP010000001">
    <property type="protein sequence ID" value="NYI65715.1"/>
    <property type="molecule type" value="Genomic_DNA"/>
</dbReference>
<feature type="domain" description="Phosphatidic acid phosphatase type 2/haloperoxidase" evidence="2">
    <location>
        <begin position="135"/>
        <end position="241"/>
    </location>
</feature>
<keyword evidence="1" id="KW-1133">Transmembrane helix</keyword>
<proteinExistence type="predicted"/>
<evidence type="ECO:0000259" key="2">
    <source>
        <dbReference type="SMART" id="SM00014"/>
    </source>
</evidence>
<dbReference type="Pfam" id="PF01569">
    <property type="entry name" value="PAP2"/>
    <property type="match status" value="1"/>
</dbReference>
<evidence type="ECO:0000313" key="3">
    <source>
        <dbReference type="EMBL" id="NYI65715.1"/>
    </source>
</evidence>
<protein>
    <submittedName>
        <fullName evidence="3">Membrane-associated phospholipid phosphatase</fullName>
    </submittedName>
</protein>
<sequence>MHTNRNTTGSTSREGRIERVSYYTGSTARVGTSTAEIRLREGVSRAHRVGVAIGLVVLALVCGGLMLAVYWAFVRTYSGQVVDVSAWRGAFLGRPMVSMLLSWLKDIFPILFGIIIVGAIITVLVVTLRRRRIELLLAAAVLVGGSLGTTELLKHVVLPRPDFGIDGMTFNSLPSGHTTAAASIAVAVVLVVPPVLRVAAALVGGLFAVLIGIGTLAVGWHRPSDVIAGYIVVAGWTALVTAFSQLRQPVVRDRGKAVRCRNGIPTNVLAWMLLVAAFVAGGIAVIMLGETHLRADPLNSQDSLLMAYGGGVAGSASAAAATFALALALAPVAGRSPTLED</sequence>
<feature type="transmembrane region" description="Helical" evidence="1">
    <location>
        <begin position="49"/>
        <end position="73"/>
    </location>
</feature>
<accession>A0A7Z0A8W6</accession>
<feature type="transmembrane region" description="Helical" evidence="1">
    <location>
        <begin position="107"/>
        <end position="128"/>
    </location>
</feature>
<keyword evidence="1" id="KW-0812">Transmembrane</keyword>
<comment type="caution">
    <text evidence="3">The sequence shown here is derived from an EMBL/GenBank/DDBJ whole genome shotgun (WGS) entry which is preliminary data.</text>
</comment>
<dbReference type="SUPFAM" id="SSF48317">
    <property type="entry name" value="Acid phosphatase/Vanadium-dependent haloperoxidase"/>
    <property type="match status" value="1"/>
</dbReference>
<feature type="transmembrane region" description="Helical" evidence="1">
    <location>
        <begin position="308"/>
        <end position="330"/>
    </location>
</feature>
<reference evidence="3 4" key="1">
    <citation type="submission" date="2020-07" db="EMBL/GenBank/DDBJ databases">
        <title>Sequencing the genomes of 1000 actinobacteria strains.</title>
        <authorList>
            <person name="Klenk H.-P."/>
        </authorList>
    </citation>
    <scope>NUCLEOTIDE SEQUENCE [LARGE SCALE GENOMIC DNA]</scope>
    <source>
        <strain evidence="3 4">DSM 26341</strain>
    </source>
</reference>
<keyword evidence="4" id="KW-1185">Reference proteome</keyword>
<gene>
    <name evidence="3" type="ORF">BJY26_000021</name>
</gene>
<dbReference type="CDD" id="cd01610">
    <property type="entry name" value="PAP2_like"/>
    <property type="match status" value="1"/>
</dbReference>
<keyword evidence="1" id="KW-0472">Membrane</keyword>
<evidence type="ECO:0000313" key="4">
    <source>
        <dbReference type="Proteomes" id="UP000539111"/>
    </source>
</evidence>
<feature type="transmembrane region" description="Helical" evidence="1">
    <location>
        <begin position="135"/>
        <end position="153"/>
    </location>
</feature>
<organism evidence="3 4">
    <name type="scientific">Spelaeicoccus albus</name>
    <dbReference type="NCBI Taxonomy" id="1280376"/>
    <lineage>
        <taxon>Bacteria</taxon>
        <taxon>Bacillati</taxon>
        <taxon>Actinomycetota</taxon>
        <taxon>Actinomycetes</taxon>
        <taxon>Micrococcales</taxon>
        <taxon>Brevibacteriaceae</taxon>
        <taxon>Spelaeicoccus</taxon>
    </lineage>
</organism>